<dbReference type="Proteomes" id="UP000034883">
    <property type="component" value="Chromosome"/>
</dbReference>
<dbReference type="PANTHER" id="PTHR43471:SF1">
    <property type="entry name" value="ABC TRANSPORTER PERMEASE PROTEIN NOSY-RELATED"/>
    <property type="match status" value="1"/>
</dbReference>
<organism evidence="2 3">
    <name type="scientific">Sandaracinus amylolyticus</name>
    <dbReference type="NCBI Taxonomy" id="927083"/>
    <lineage>
        <taxon>Bacteria</taxon>
        <taxon>Pseudomonadati</taxon>
        <taxon>Myxococcota</taxon>
        <taxon>Polyangia</taxon>
        <taxon>Polyangiales</taxon>
        <taxon>Sandaracinaceae</taxon>
        <taxon>Sandaracinus</taxon>
    </lineage>
</organism>
<gene>
    <name evidence="2" type="ORF">DB32_005183</name>
</gene>
<feature type="transmembrane region" description="Helical" evidence="1">
    <location>
        <begin position="123"/>
        <end position="145"/>
    </location>
</feature>
<dbReference type="GO" id="GO:0140359">
    <property type="term" value="F:ABC-type transporter activity"/>
    <property type="evidence" value="ECO:0007669"/>
    <property type="project" value="InterPro"/>
</dbReference>
<feature type="transmembrane region" description="Helical" evidence="1">
    <location>
        <begin position="201"/>
        <end position="223"/>
    </location>
</feature>
<feature type="transmembrane region" description="Helical" evidence="1">
    <location>
        <begin position="229"/>
        <end position="251"/>
    </location>
</feature>
<evidence type="ECO:0000313" key="3">
    <source>
        <dbReference type="Proteomes" id="UP000034883"/>
    </source>
</evidence>
<keyword evidence="1" id="KW-1133">Transmembrane helix</keyword>
<feature type="transmembrane region" description="Helical" evidence="1">
    <location>
        <begin position="165"/>
        <end position="189"/>
    </location>
</feature>
<proteinExistence type="predicted"/>
<evidence type="ECO:0000256" key="1">
    <source>
        <dbReference type="SAM" id="Phobius"/>
    </source>
</evidence>
<sequence length="261" mass="27871">MHHVRAVMRREWIELRRNRLVMLTMAILPMALVGAAISTTAFLSRVPDAEFRGDVPAGLAPQLQALGRGRDALLALVADQYLSMLLLIALALPSTIAAHAIVGEKVERTLEPLLATPIATGDLLLGKCLAAVVPATLMTQLAYVITLAGFHQTCPPAVFALAVRAVWPAAFLAVTPVLALLSALAAIVASSRVNDPRTAQGLVGFLVIPVIVMGISTVMGELFLDVRLLLWGAAVLLGIDALALWIAVRLFSREAILTRWK</sequence>
<keyword evidence="1" id="KW-0472">Membrane</keyword>
<reference evidence="2 3" key="1">
    <citation type="submission" date="2015-03" db="EMBL/GenBank/DDBJ databases">
        <title>Genome assembly of Sandaracinus amylolyticus DSM 53668.</title>
        <authorList>
            <person name="Sharma G."/>
            <person name="Subramanian S."/>
        </authorList>
    </citation>
    <scope>NUCLEOTIDE SEQUENCE [LARGE SCALE GENOMIC DNA]</scope>
    <source>
        <strain evidence="2 3">DSM 53668</strain>
    </source>
</reference>
<dbReference type="AlphaFoldDB" id="A0A0F6SG41"/>
<feature type="transmembrane region" description="Helical" evidence="1">
    <location>
        <begin position="20"/>
        <end position="43"/>
    </location>
</feature>
<accession>A0A0F6SG41</accession>
<dbReference type="KEGG" id="samy:DB32_005183"/>
<dbReference type="Pfam" id="PF12679">
    <property type="entry name" value="ABC2_membrane_2"/>
    <property type="match status" value="1"/>
</dbReference>
<dbReference type="GO" id="GO:0005886">
    <property type="term" value="C:plasma membrane"/>
    <property type="evidence" value="ECO:0007669"/>
    <property type="project" value="UniProtKB-SubCell"/>
</dbReference>
<feature type="transmembrane region" description="Helical" evidence="1">
    <location>
        <begin position="81"/>
        <end position="102"/>
    </location>
</feature>
<evidence type="ECO:0000313" key="2">
    <source>
        <dbReference type="EMBL" id="AKF08034.1"/>
    </source>
</evidence>
<name>A0A0F6SG41_9BACT</name>
<dbReference type="STRING" id="927083.DB32_005183"/>
<keyword evidence="1" id="KW-0812">Transmembrane</keyword>
<dbReference type="PANTHER" id="PTHR43471">
    <property type="entry name" value="ABC TRANSPORTER PERMEASE"/>
    <property type="match status" value="1"/>
</dbReference>
<dbReference type="EMBL" id="CP011125">
    <property type="protein sequence ID" value="AKF08034.1"/>
    <property type="molecule type" value="Genomic_DNA"/>
</dbReference>
<protein>
    <submittedName>
        <fullName evidence="2">ABC transporter permease protein</fullName>
    </submittedName>
</protein>
<keyword evidence="3" id="KW-1185">Reference proteome</keyword>